<dbReference type="AlphaFoldDB" id="A0A158SW26"/>
<dbReference type="EMBL" id="JMQP01000002">
    <property type="protein sequence ID" value="KIS35070.1"/>
    <property type="molecule type" value="Genomic_DNA"/>
</dbReference>
<protein>
    <submittedName>
        <fullName evidence="1">Uncharacterized protein</fullName>
    </submittedName>
</protein>
<gene>
    <name evidence="1" type="ORF">NTHI1209_00673</name>
</gene>
<reference evidence="1 2" key="1">
    <citation type="submission" date="2014-05" db="EMBL/GenBank/DDBJ databases">
        <title>Methylome analysis of the phasevarions of Haemophilus influenzae.</title>
        <authorList>
            <person name="Atack J.M."/>
            <person name="Fox K.L."/>
            <person name="Power P.M."/>
            <person name="Clark T."/>
            <person name="Jurcisek J."/>
            <person name="Korlach J."/>
            <person name="Bakaletz L.O."/>
            <person name="Jennings M.P."/>
        </authorList>
    </citation>
    <scope>NUCLEOTIDE SEQUENCE [LARGE SCALE GENOMIC DNA]</scope>
    <source>
        <strain evidence="1 2">1209</strain>
    </source>
</reference>
<evidence type="ECO:0000313" key="1">
    <source>
        <dbReference type="EMBL" id="KIS35070.1"/>
    </source>
</evidence>
<evidence type="ECO:0000313" key="2">
    <source>
        <dbReference type="Proteomes" id="UP000050700"/>
    </source>
</evidence>
<accession>A0A158SW26</accession>
<name>A0A158SW26_HAEIF</name>
<organism evidence="1 2">
    <name type="scientific">Haemophilus influenzae</name>
    <dbReference type="NCBI Taxonomy" id="727"/>
    <lineage>
        <taxon>Bacteria</taxon>
        <taxon>Pseudomonadati</taxon>
        <taxon>Pseudomonadota</taxon>
        <taxon>Gammaproteobacteria</taxon>
        <taxon>Pasteurellales</taxon>
        <taxon>Pasteurellaceae</taxon>
        <taxon>Haemophilus</taxon>
    </lineage>
</organism>
<sequence length="80" mass="9190">MQYGGNFCIIARNRIAISMETFSVSRNGVWFTRSGLEGSSQSRNYCVPRRSWEGFRPTSFSHTRSINLLKKPFSLVIKLL</sequence>
<comment type="caution">
    <text evidence="1">The sequence shown here is derived from an EMBL/GenBank/DDBJ whole genome shotgun (WGS) entry which is preliminary data.</text>
</comment>
<proteinExistence type="predicted"/>
<dbReference type="Proteomes" id="UP000050700">
    <property type="component" value="Unassembled WGS sequence"/>
</dbReference>